<protein>
    <submittedName>
        <fullName evidence="2">Uncharacterized protein</fullName>
    </submittedName>
</protein>
<organism evidence="2 3">
    <name type="scientific">Alteromonas macleodii</name>
    <name type="common">Pseudoalteromonas macleodii</name>
    <dbReference type="NCBI Taxonomy" id="28108"/>
    <lineage>
        <taxon>Bacteria</taxon>
        <taxon>Pseudomonadati</taxon>
        <taxon>Pseudomonadota</taxon>
        <taxon>Gammaproteobacteria</taxon>
        <taxon>Alteromonadales</taxon>
        <taxon>Alteromonadaceae</taxon>
        <taxon>Alteromonas/Salinimonas group</taxon>
        <taxon>Alteromonas</taxon>
    </lineage>
</organism>
<reference evidence="2 3" key="1">
    <citation type="submission" date="2016-09" db="EMBL/GenBank/DDBJ databases">
        <title>Draft Genome Sequence of four Alteromonas macleodii strains isolated from copper coupons and grown long-term at elevated copper levels.</title>
        <authorList>
            <person name="Cusick K."/>
            <person name="Dale J."/>
            <person name="Little B."/>
            <person name="Biffinger J."/>
        </authorList>
    </citation>
    <scope>NUCLEOTIDE SEQUENCE [LARGE SCALE GENOMIC DNA]</scope>
    <source>
        <strain evidence="2 3">KCP01</strain>
    </source>
</reference>
<dbReference type="AlphaFoldDB" id="A0AB36FR70"/>
<keyword evidence="1" id="KW-1133">Transmembrane helix</keyword>
<keyword evidence="1" id="KW-0812">Transmembrane</keyword>
<comment type="caution">
    <text evidence="2">The sequence shown here is derived from an EMBL/GenBank/DDBJ whole genome shotgun (WGS) entry which is preliminary data.</text>
</comment>
<name>A0AB36FR70_ALTMA</name>
<gene>
    <name evidence="2" type="ORF">BFV95_4700</name>
</gene>
<feature type="transmembrane region" description="Helical" evidence="1">
    <location>
        <begin position="12"/>
        <end position="28"/>
    </location>
</feature>
<dbReference type="Proteomes" id="UP000095392">
    <property type="component" value="Unassembled WGS sequence"/>
</dbReference>
<dbReference type="EMBL" id="MIPY01000060">
    <property type="protein sequence ID" value="OES24674.1"/>
    <property type="molecule type" value="Genomic_DNA"/>
</dbReference>
<dbReference type="RefSeq" id="WP_069945681.1">
    <property type="nucleotide sequence ID" value="NZ_MIPW01000051.1"/>
</dbReference>
<accession>A0AB36FR70</accession>
<keyword evidence="3" id="KW-1185">Reference proteome</keyword>
<evidence type="ECO:0000313" key="2">
    <source>
        <dbReference type="EMBL" id="OES24674.1"/>
    </source>
</evidence>
<evidence type="ECO:0000313" key="3">
    <source>
        <dbReference type="Proteomes" id="UP000095392"/>
    </source>
</evidence>
<sequence>MAKSKKEAIKYGVLVALALGIGAVLWMGKDEGIDTDYDESDMMKLYGPAKVQTDNGTNKGGVQQSNVAEIDVQSKPKEQAEPEFVLSRDYRTVIAAEKMISMALNEDVTAAWEGLRLAANAKREKANIALLEMQEAKAKFDKAKYEQQTEAVQSGKLRFSEEGDVLIGAQQTRASSNSNIELRGYVGSKGERPSSVILVVNGKQYSNVVEGQTVSDFFIADLNDKTQCVVVGTGSVSEPMTQNLCI</sequence>
<keyword evidence="1" id="KW-0472">Membrane</keyword>
<evidence type="ECO:0000256" key="1">
    <source>
        <dbReference type="SAM" id="Phobius"/>
    </source>
</evidence>
<proteinExistence type="predicted"/>